<evidence type="ECO:0000256" key="4">
    <source>
        <dbReference type="ARBA" id="ARBA00022989"/>
    </source>
</evidence>
<feature type="transmembrane region" description="Helical" evidence="6">
    <location>
        <begin position="71"/>
        <end position="93"/>
    </location>
</feature>
<comment type="caution">
    <text evidence="8">The sequence shown here is derived from an EMBL/GenBank/DDBJ whole genome shotgun (WGS) entry which is preliminary data.</text>
</comment>
<dbReference type="InterPro" id="IPR043128">
    <property type="entry name" value="Rev_trsase/Diguanyl_cyclase"/>
</dbReference>
<evidence type="ECO:0000256" key="3">
    <source>
        <dbReference type="ARBA" id="ARBA00022692"/>
    </source>
</evidence>
<dbReference type="EC" id="2.7.7.65" evidence="8"/>
<organism evidence="8 9">
    <name type="scientific">Aquibacillus koreensis</name>
    <dbReference type="NCBI Taxonomy" id="279446"/>
    <lineage>
        <taxon>Bacteria</taxon>
        <taxon>Bacillati</taxon>
        <taxon>Bacillota</taxon>
        <taxon>Bacilli</taxon>
        <taxon>Bacillales</taxon>
        <taxon>Bacillaceae</taxon>
        <taxon>Aquibacillus</taxon>
    </lineage>
</organism>
<dbReference type="GO" id="GO:0052621">
    <property type="term" value="F:diguanylate cyclase activity"/>
    <property type="evidence" value="ECO:0007669"/>
    <property type="project" value="UniProtKB-EC"/>
</dbReference>
<feature type="transmembrane region" description="Helical" evidence="6">
    <location>
        <begin position="159"/>
        <end position="181"/>
    </location>
</feature>
<dbReference type="GO" id="GO:0005886">
    <property type="term" value="C:plasma membrane"/>
    <property type="evidence" value="ECO:0007669"/>
    <property type="project" value="UniProtKB-SubCell"/>
</dbReference>
<dbReference type="PROSITE" id="PS50887">
    <property type="entry name" value="GGDEF"/>
    <property type="match status" value="1"/>
</dbReference>
<dbReference type="AlphaFoldDB" id="A0A9X3WHF6"/>
<dbReference type="Pfam" id="PF07694">
    <property type="entry name" value="5TM-5TMR_LYT"/>
    <property type="match status" value="1"/>
</dbReference>
<keyword evidence="9" id="KW-1185">Reference proteome</keyword>
<dbReference type="Proteomes" id="UP001145072">
    <property type="component" value="Unassembled WGS sequence"/>
</dbReference>
<dbReference type="GO" id="GO:0043709">
    <property type="term" value="P:cell adhesion involved in single-species biofilm formation"/>
    <property type="evidence" value="ECO:0007669"/>
    <property type="project" value="TreeGrafter"/>
</dbReference>
<keyword evidence="2" id="KW-1003">Cell membrane</keyword>
<evidence type="ECO:0000259" key="7">
    <source>
        <dbReference type="PROSITE" id="PS50887"/>
    </source>
</evidence>
<accession>A0A9X3WHF6</accession>
<sequence length="362" mass="41009">MKSLVYFFLENMALIIAFMFITLKAKNFVVKSMTSLWFWLSPFVAGFLSMSVMINGFVYEGMRLDLREVPIFIISYLGGWKVGLLAIIIPSLYRASLMGPTVMEGILQGILLPAVIGSLFYRKNHTILYPFINFRHMLVGISTYELLKSIFILSTTPIPVHIVIVFALFSALVVSVITLMLNDDTQNIKLRKQLEFHSNHDPLTTLPNMRKFNHEVQLLIENKIPYAIAMVDVDYFKEFNDNHGHLNGDHVLQNIGNLLTKSCRGTDIVARYGGEEFIICFSNVSEMGDLSEAAERLRKIVENHSFSVEGKMLDVQVTISIGISFSVEGKALKQVIKEADEALYLSKERGRNCVSYYESSFS</sequence>
<evidence type="ECO:0000256" key="6">
    <source>
        <dbReference type="SAM" id="Phobius"/>
    </source>
</evidence>
<dbReference type="NCBIfam" id="TIGR00254">
    <property type="entry name" value="GGDEF"/>
    <property type="match status" value="1"/>
</dbReference>
<keyword evidence="3 6" id="KW-0812">Transmembrane</keyword>
<dbReference type="GO" id="GO:0000155">
    <property type="term" value="F:phosphorelay sensor kinase activity"/>
    <property type="evidence" value="ECO:0007669"/>
    <property type="project" value="InterPro"/>
</dbReference>
<gene>
    <name evidence="8" type="ORF">NC661_05365</name>
</gene>
<dbReference type="InterPro" id="IPR050469">
    <property type="entry name" value="Diguanylate_Cyclase"/>
</dbReference>
<proteinExistence type="predicted"/>
<feature type="transmembrane region" description="Helical" evidence="6">
    <location>
        <begin position="6"/>
        <end position="25"/>
    </location>
</feature>
<keyword evidence="8" id="KW-0808">Transferase</keyword>
<feature type="transmembrane region" description="Helical" evidence="6">
    <location>
        <begin position="127"/>
        <end position="147"/>
    </location>
</feature>
<dbReference type="EMBL" id="JAMQJZ010000003">
    <property type="protein sequence ID" value="MDC3419795.1"/>
    <property type="molecule type" value="Genomic_DNA"/>
</dbReference>
<dbReference type="FunFam" id="3.30.70.270:FF:000001">
    <property type="entry name" value="Diguanylate cyclase domain protein"/>
    <property type="match status" value="1"/>
</dbReference>
<dbReference type="PANTHER" id="PTHR45138">
    <property type="entry name" value="REGULATORY COMPONENTS OF SENSORY TRANSDUCTION SYSTEM"/>
    <property type="match status" value="1"/>
</dbReference>
<name>A0A9X3WHF6_9BACI</name>
<evidence type="ECO:0000256" key="1">
    <source>
        <dbReference type="ARBA" id="ARBA00004651"/>
    </source>
</evidence>
<evidence type="ECO:0000313" key="9">
    <source>
        <dbReference type="Proteomes" id="UP001145072"/>
    </source>
</evidence>
<feature type="domain" description="GGDEF" evidence="7">
    <location>
        <begin position="224"/>
        <end position="359"/>
    </location>
</feature>
<keyword evidence="4 6" id="KW-1133">Transmembrane helix</keyword>
<keyword evidence="8" id="KW-0548">Nucleotidyltransferase</keyword>
<dbReference type="InterPro" id="IPR011620">
    <property type="entry name" value="Sig_transdc_His_kinase_LytS_TM"/>
</dbReference>
<evidence type="ECO:0000256" key="2">
    <source>
        <dbReference type="ARBA" id="ARBA00022475"/>
    </source>
</evidence>
<dbReference type="Pfam" id="PF00990">
    <property type="entry name" value="GGDEF"/>
    <property type="match status" value="1"/>
</dbReference>
<feature type="transmembrane region" description="Helical" evidence="6">
    <location>
        <begin position="37"/>
        <end position="59"/>
    </location>
</feature>
<dbReference type="Gene3D" id="3.30.70.270">
    <property type="match status" value="1"/>
</dbReference>
<dbReference type="RefSeq" id="WP_259866432.1">
    <property type="nucleotide sequence ID" value="NZ_JAOALK010000009.1"/>
</dbReference>
<comment type="subcellular location">
    <subcellularLocation>
        <location evidence="1">Cell membrane</location>
        <topology evidence="1">Multi-pass membrane protein</topology>
    </subcellularLocation>
</comment>
<dbReference type="SUPFAM" id="SSF55073">
    <property type="entry name" value="Nucleotide cyclase"/>
    <property type="match status" value="1"/>
</dbReference>
<feature type="transmembrane region" description="Helical" evidence="6">
    <location>
        <begin position="105"/>
        <end position="121"/>
    </location>
</feature>
<dbReference type="CDD" id="cd01949">
    <property type="entry name" value="GGDEF"/>
    <property type="match status" value="1"/>
</dbReference>
<reference evidence="8" key="1">
    <citation type="submission" date="2022-06" db="EMBL/GenBank/DDBJ databases">
        <title>Aquibacillus sp. a new bacterium isolated from soil saline samples.</title>
        <authorList>
            <person name="Galisteo C."/>
            <person name="De La Haba R."/>
            <person name="Sanchez-Porro C."/>
            <person name="Ventosa A."/>
        </authorList>
    </citation>
    <scope>NUCLEOTIDE SEQUENCE</scope>
    <source>
        <strain evidence="8">JCM 12387</strain>
    </source>
</reference>
<dbReference type="GO" id="GO:0071555">
    <property type="term" value="P:cell wall organization"/>
    <property type="evidence" value="ECO:0007669"/>
    <property type="project" value="InterPro"/>
</dbReference>
<dbReference type="InterPro" id="IPR029787">
    <property type="entry name" value="Nucleotide_cyclase"/>
</dbReference>
<dbReference type="InterPro" id="IPR000160">
    <property type="entry name" value="GGDEF_dom"/>
</dbReference>
<evidence type="ECO:0000256" key="5">
    <source>
        <dbReference type="ARBA" id="ARBA00023136"/>
    </source>
</evidence>
<evidence type="ECO:0000313" key="8">
    <source>
        <dbReference type="EMBL" id="MDC3419795.1"/>
    </source>
</evidence>
<keyword evidence="5 6" id="KW-0472">Membrane</keyword>
<protein>
    <submittedName>
        <fullName evidence="8">Diguanylate cyclase</fullName>
        <ecNumber evidence="8">2.7.7.65</ecNumber>
    </submittedName>
</protein>
<dbReference type="SMART" id="SM00267">
    <property type="entry name" value="GGDEF"/>
    <property type="match status" value="1"/>
</dbReference>
<dbReference type="PANTHER" id="PTHR45138:SF9">
    <property type="entry name" value="DIGUANYLATE CYCLASE DGCM-RELATED"/>
    <property type="match status" value="1"/>
</dbReference>
<dbReference type="GO" id="GO:1902201">
    <property type="term" value="P:negative regulation of bacterial-type flagellum-dependent cell motility"/>
    <property type="evidence" value="ECO:0007669"/>
    <property type="project" value="TreeGrafter"/>
</dbReference>